<dbReference type="Proteomes" id="UP000295807">
    <property type="component" value="Unassembled WGS sequence"/>
</dbReference>
<keyword evidence="3" id="KW-0808">Transferase</keyword>
<dbReference type="InterPro" id="IPR012429">
    <property type="entry name" value="HGSNAT_cat"/>
</dbReference>
<feature type="transmembrane region" description="Helical" evidence="1">
    <location>
        <begin position="145"/>
        <end position="164"/>
    </location>
</feature>
<name>A0A4R3KQ60_9SPHI</name>
<evidence type="ECO:0000256" key="1">
    <source>
        <dbReference type="SAM" id="Phobius"/>
    </source>
</evidence>
<keyword evidence="1" id="KW-0472">Membrane</keyword>
<dbReference type="PANTHER" id="PTHR31061">
    <property type="entry name" value="LD22376P"/>
    <property type="match status" value="1"/>
</dbReference>
<reference evidence="3 4" key="1">
    <citation type="submission" date="2019-03" db="EMBL/GenBank/DDBJ databases">
        <title>Genomic Encyclopedia of Type Strains, Phase IV (KMG-IV): sequencing the most valuable type-strain genomes for metagenomic binning, comparative biology and taxonomic classification.</title>
        <authorList>
            <person name="Goeker M."/>
        </authorList>
    </citation>
    <scope>NUCLEOTIDE SEQUENCE [LARGE SCALE GENOMIC DNA]</scope>
    <source>
        <strain evidence="3 4">DSM 21100</strain>
    </source>
</reference>
<proteinExistence type="predicted"/>
<comment type="caution">
    <text evidence="3">The sequence shown here is derived from an EMBL/GenBank/DDBJ whole genome shotgun (WGS) entry which is preliminary data.</text>
</comment>
<dbReference type="EMBL" id="SMAD01000012">
    <property type="protein sequence ID" value="TCS85528.1"/>
    <property type="molecule type" value="Genomic_DNA"/>
</dbReference>
<feature type="transmembrane region" description="Helical" evidence="1">
    <location>
        <begin position="201"/>
        <end position="222"/>
    </location>
</feature>
<organism evidence="3 4">
    <name type="scientific">Anseongella ginsenosidimutans</name>
    <dbReference type="NCBI Taxonomy" id="496056"/>
    <lineage>
        <taxon>Bacteria</taxon>
        <taxon>Pseudomonadati</taxon>
        <taxon>Bacteroidota</taxon>
        <taxon>Sphingobacteriia</taxon>
        <taxon>Sphingobacteriales</taxon>
        <taxon>Sphingobacteriaceae</taxon>
        <taxon>Anseongella</taxon>
    </lineage>
</organism>
<evidence type="ECO:0000259" key="2">
    <source>
        <dbReference type="Pfam" id="PF07786"/>
    </source>
</evidence>
<feature type="transmembrane region" description="Helical" evidence="1">
    <location>
        <begin position="231"/>
        <end position="251"/>
    </location>
</feature>
<protein>
    <submittedName>
        <fullName evidence="3">Putative acyltransferase</fullName>
    </submittedName>
</protein>
<dbReference type="OrthoDB" id="9788724at2"/>
<keyword evidence="1" id="KW-0812">Transmembrane</keyword>
<feature type="domain" description="Heparan-alpha-glucosaminide N-acetyltransferase catalytic" evidence="2">
    <location>
        <begin position="12"/>
        <end position="230"/>
    </location>
</feature>
<evidence type="ECO:0000313" key="3">
    <source>
        <dbReference type="EMBL" id="TCS85528.1"/>
    </source>
</evidence>
<dbReference type="Pfam" id="PF07786">
    <property type="entry name" value="HGSNAT_cat"/>
    <property type="match status" value="1"/>
</dbReference>
<dbReference type="PANTHER" id="PTHR31061:SF24">
    <property type="entry name" value="LD22376P"/>
    <property type="match status" value="1"/>
</dbReference>
<feature type="transmembrane region" description="Helical" evidence="1">
    <location>
        <begin position="57"/>
        <end position="75"/>
    </location>
</feature>
<feature type="transmembrane region" description="Helical" evidence="1">
    <location>
        <begin position="294"/>
        <end position="318"/>
    </location>
</feature>
<gene>
    <name evidence="3" type="ORF">EDD80_112103</name>
</gene>
<dbReference type="GO" id="GO:0016746">
    <property type="term" value="F:acyltransferase activity"/>
    <property type="evidence" value="ECO:0007669"/>
    <property type="project" value="UniProtKB-KW"/>
</dbReference>
<dbReference type="RefSeq" id="WP_132130240.1">
    <property type="nucleotide sequence ID" value="NZ_CP042432.1"/>
</dbReference>
<keyword evidence="4" id="KW-1185">Reference proteome</keyword>
<accession>A0A4R3KQ60</accession>
<dbReference type="AlphaFoldDB" id="A0A4R3KQ60"/>
<feature type="transmembrane region" description="Helical" evidence="1">
    <location>
        <begin position="338"/>
        <end position="363"/>
    </location>
</feature>
<keyword evidence="1" id="KW-1133">Transmembrane helix</keyword>
<feature type="transmembrane region" description="Helical" evidence="1">
    <location>
        <begin position="263"/>
        <end position="282"/>
    </location>
</feature>
<feature type="transmembrane region" description="Helical" evidence="1">
    <location>
        <begin position="96"/>
        <end position="114"/>
    </location>
</feature>
<sequence length="371" mass="40810">METPTTPAKGERLISLDAFRGFTIAAMIIVNDPGGSHHDAYPPLRHADWNGITPTDFIFPFFIFIVGVSIVLSYSPQQARGVPRGKMVGKILKRSAIIFALGVFLNLFPDFNFAEVRLPGVLQRIALAFLACALLFLYTGRRTQAWLSAGILVVYWLLMTLVPVPGYGESLLEPGKNLAAWMDSLLIPGTLYQGTWDPEGILSTFPAIATGITGMLAGHLLISGRTREQKIIWLFFAGLIAYALGNIWNWFFPINKNLWTSSYVLYTSGLAAMTLGAFYFFIDVLGYRKWTKPGLVFGSNAITAYVIAGLLPALLYLSPGGGESINSLFMDGLTGAGLSQPFASLLWALGFCLICYIPVYFLYKKQLFIKV</sequence>
<keyword evidence="3" id="KW-0012">Acyltransferase</keyword>
<evidence type="ECO:0000313" key="4">
    <source>
        <dbReference type="Proteomes" id="UP000295807"/>
    </source>
</evidence>
<feature type="transmembrane region" description="Helical" evidence="1">
    <location>
        <begin position="120"/>
        <end position="138"/>
    </location>
</feature>